<name>A0ABU3DX77_9FLAO</name>
<proteinExistence type="predicted"/>
<keyword evidence="2" id="KW-1185">Reference proteome</keyword>
<dbReference type="Proteomes" id="UP001261624">
    <property type="component" value="Unassembled WGS sequence"/>
</dbReference>
<accession>A0ABU3DX77</accession>
<comment type="caution">
    <text evidence="1">The sequence shown here is derived from an EMBL/GenBank/DDBJ whole genome shotgun (WGS) entry which is preliminary data.</text>
</comment>
<evidence type="ECO:0000313" key="1">
    <source>
        <dbReference type="EMBL" id="MDT0688321.1"/>
    </source>
</evidence>
<reference evidence="1 2" key="1">
    <citation type="submission" date="2023-09" db="EMBL/GenBank/DDBJ databases">
        <authorList>
            <person name="Rey-Velasco X."/>
        </authorList>
    </citation>
    <scope>NUCLEOTIDE SEQUENCE [LARGE SCALE GENOMIC DNA]</scope>
    <source>
        <strain evidence="1 2">F188</strain>
    </source>
</reference>
<dbReference type="RefSeq" id="WP_311679751.1">
    <property type="nucleotide sequence ID" value="NZ_JAVRHM010000001.1"/>
</dbReference>
<organism evidence="1 2">
    <name type="scientific">Autumnicola patrickiae</name>
    <dbReference type="NCBI Taxonomy" id="3075591"/>
    <lineage>
        <taxon>Bacteria</taxon>
        <taxon>Pseudomonadati</taxon>
        <taxon>Bacteroidota</taxon>
        <taxon>Flavobacteriia</taxon>
        <taxon>Flavobacteriales</taxon>
        <taxon>Flavobacteriaceae</taxon>
        <taxon>Autumnicola</taxon>
    </lineage>
</organism>
<dbReference type="EMBL" id="JAVRHM010000001">
    <property type="protein sequence ID" value="MDT0688321.1"/>
    <property type="molecule type" value="Genomic_DNA"/>
</dbReference>
<evidence type="ECO:0000313" key="2">
    <source>
        <dbReference type="Proteomes" id="UP001261624"/>
    </source>
</evidence>
<sequence length="66" mass="7726">MTGTKFAALFHSLYVHHAFVAVSMETFYYDRYGLDFQYKYAYSVYLEKIAPEDPLKIGSQSELIFL</sequence>
<gene>
    <name evidence="1" type="ORF">RM549_00875</name>
</gene>
<protein>
    <submittedName>
        <fullName evidence="1">Uncharacterized protein</fullName>
    </submittedName>
</protein>